<comment type="caution">
    <text evidence="11">The sequence shown here is derived from an EMBL/GenBank/DDBJ whole genome shotgun (WGS) entry which is preliminary data.</text>
</comment>
<dbReference type="Pfam" id="PF12626">
    <property type="entry name" value="PolyA_pol_arg_C"/>
    <property type="match status" value="1"/>
</dbReference>
<dbReference type="InterPro" id="IPR052191">
    <property type="entry name" value="tRNA_ntf/polyA_polymerase_I"/>
</dbReference>
<evidence type="ECO:0000256" key="4">
    <source>
        <dbReference type="ARBA" id="ARBA00022840"/>
    </source>
</evidence>
<feature type="domain" description="Poly A polymerase head" evidence="8">
    <location>
        <begin position="56"/>
        <end position="200"/>
    </location>
</feature>
<evidence type="ECO:0000313" key="11">
    <source>
        <dbReference type="EMBL" id="OIQ91513.1"/>
    </source>
</evidence>
<evidence type="ECO:0000259" key="9">
    <source>
        <dbReference type="Pfam" id="PF12626"/>
    </source>
</evidence>
<evidence type="ECO:0000256" key="6">
    <source>
        <dbReference type="ARBA" id="ARBA00023163"/>
    </source>
</evidence>
<keyword evidence="1" id="KW-0507">mRNA processing</keyword>
<reference evidence="11" key="1">
    <citation type="submission" date="2016-10" db="EMBL/GenBank/DDBJ databases">
        <title>Sequence of Gallionella enrichment culture.</title>
        <authorList>
            <person name="Poehlein A."/>
            <person name="Muehling M."/>
            <person name="Daniel R."/>
        </authorList>
    </citation>
    <scope>NUCLEOTIDE SEQUENCE</scope>
</reference>
<dbReference type="Pfam" id="PF12627">
    <property type="entry name" value="PolyA_pol_RNAbd"/>
    <property type="match status" value="1"/>
</dbReference>
<dbReference type="EC" id="2.7.7.19" evidence="11"/>
<dbReference type="Gene3D" id="3.30.460.10">
    <property type="entry name" value="Beta Polymerase, domain 2"/>
    <property type="match status" value="1"/>
</dbReference>
<dbReference type="GO" id="GO:1990817">
    <property type="term" value="F:poly(A) RNA polymerase activity"/>
    <property type="evidence" value="ECO:0007669"/>
    <property type="project" value="UniProtKB-EC"/>
</dbReference>
<keyword evidence="3" id="KW-0547">Nucleotide-binding</keyword>
<sequence>MIRKLITRLLNGKSRSVKTLGKRVEIGRAQHQIDASRLPNSALTVVRTLQQAGFEAYIVGGAVRDLLLGLKPKDFDVATNATPEQVKPLFRRAFLIGRRFRIVHVMFGREIIEVSTFRATLEAQTSPTVDGDERNTHELAGKHHAVDASGRVLRDNVWGPQDQDAARRDFTVNALYYDPTRDIVVDYHHGLRDLKARTLRMIGDPATRYREDPVRLLRVARFAAKLAFAIDPSTRAPIAEHAELLRNVPSARLFDETIKLLQTGHALASLEQLRHLGLHAGLLPLIDLALSQPQGEAFVMAALRDTDARIAEGKTASPSFLFACLLWPQVNSQWVALQAEGLPAIAALDQAADAVLSAQAERLAIQRRISVDMREIWSLQPRLARRTPRYVHGALEHPRFRAAFDFLLLRAQTGDADPELASWWESFQEADDAARAELIERAGRASPDPAKRKRRRRKKPTADGGEVKPAGPDAAP</sequence>
<dbReference type="AlphaFoldDB" id="A0A1J5R6J1"/>
<dbReference type="SUPFAM" id="SSF81301">
    <property type="entry name" value="Nucleotidyltransferase"/>
    <property type="match status" value="1"/>
</dbReference>
<keyword evidence="6" id="KW-0804">Transcription</keyword>
<feature type="region of interest" description="Disordered" evidence="7">
    <location>
        <begin position="435"/>
        <end position="476"/>
    </location>
</feature>
<evidence type="ECO:0000259" key="10">
    <source>
        <dbReference type="Pfam" id="PF12627"/>
    </source>
</evidence>
<keyword evidence="2 11" id="KW-0808">Transferase</keyword>
<keyword evidence="11" id="KW-0548">Nucleotidyltransferase</keyword>
<evidence type="ECO:0000256" key="2">
    <source>
        <dbReference type="ARBA" id="ARBA00022679"/>
    </source>
</evidence>
<dbReference type="PANTHER" id="PTHR43051">
    <property type="entry name" value="POLYNUCLEOTIDE ADENYLYLTRANSFERASE FAMILY PROTEIN"/>
    <property type="match status" value="1"/>
</dbReference>
<dbReference type="Pfam" id="PF01743">
    <property type="entry name" value="PolyA_pol"/>
    <property type="match status" value="1"/>
</dbReference>
<dbReference type="InterPro" id="IPR002646">
    <property type="entry name" value="PolA_pol_head_dom"/>
</dbReference>
<evidence type="ECO:0000256" key="1">
    <source>
        <dbReference type="ARBA" id="ARBA00022664"/>
    </source>
</evidence>
<feature type="domain" description="tRNA nucleotidyltransferase/poly(A) polymerase RNA and SrmB- binding" evidence="10">
    <location>
        <begin position="228"/>
        <end position="287"/>
    </location>
</feature>
<keyword evidence="4" id="KW-0067">ATP-binding</keyword>
<protein>
    <submittedName>
        <fullName evidence="11">Poly(A) polymerase I</fullName>
        <ecNumber evidence="11">2.7.7.19</ecNumber>
    </submittedName>
</protein>
<dbReference type="CDD" id="cd05398">
    <property type="entry name" value="NT_ClassII-CCAase"/>
    <property type="match status" value="1"/>
</dbReference>
<dbReference type="InterPro" id="IPR043519">
    <property type="entry name" value="NT_sf"/>
</dbReference>
<dbReference type="HAMAP" id="MF_00957">
    <property type="entry name" value="PolyA_pol"/>
    <property type="match status" value="1"/>
</dbReference>
<evidence type="ECO:0000256" key="3">
    <source>
        <dbReference type="ARBA" id="ARBA00022741"/>
    </source>
</evidence>
<dbReference type="Gene3D" id="1.10.3090.10">
    <property type="entry name" value="cca-adding enzyme, domain 2"/>
    <property type="match status" value="1"/>
</dbReference>
<keyword evidence="5" id="KW-0694">RNA-binding</keyword>
<gene>
    <name evidence="11" type="primary">pcnB_5</name>
    <name evidence="11" type="ORF">GALL_265900</name>
</gene>
<proteinExistence type="inferred from homology"/>
<accession>A0A1J5R6J1</accession>
<dbReference type="InterPro" id="IPR032828">
    <property type="entry name" value="PolyA_RNA-bd"/>
</dbReference>
<dbReference type="GO" id="GO:0043633">
    <property type="term" value="P:polyadenylation-dependent RNA catabolic process"/>
    <property type="evidence" value="ECO:0007669"/>
    <property type="project" value="InterPro"/>
</dbReference>
<evidence type="ECO:0000259" key="8">
    <source>
        <dbReference type="Pfam" id="PF01743"/>
    </source>
</evidence>
<name>A0A1J5R6J1_9ZZZZ</name>
<dbReference type="GO" id="GO:0005524">
    <property type="term" value="F:ATP binding"/>
    <property type="evidence" value="ECO:0007669"/>
    <property type="project" value="UniProtKB-KW"/>
</dbReference>
<dbReference type="NCBIfam" id="TIGR01942">
    <property type="entry name" value="pcnB"/>
    <property type="match status" value="1"/>
</dbReference>
<organism evidence="11">
    <name type="scientific">mine drainage metagenome</name>
    <dbReference type="NCBI Taxonomy" id="410659"/>
    <lineage>
        <taxon>unclassified sequences</taxon>
        <taxon>metagenomes</taxon>
        <taxon>ecological metagenomes</taxon>
    </lineage>
</organism>
<dbReference type="SUPFAM" id="SSF81891">
    <property type="entry name" value="Poly A polymerase C-terminal region-like"/>
    <property type="match status" value="1"/>
</dbReference>
<evidence type="ECO:0000256" key="5">
    <source>
        <dbReference type="ARBA" id="ARBA00022884"/>
    </source>
</evidence>
<dbReference type="GO" id="GO:0003723">
    <property type="term" value="F:RNA binding"/>
    <property type="evidence" value="ECO:0007669"/>
    <property type="project" value="UniProtKB-KW"/>
</dbReference>
<feature type="domain" description="Polymerase A arginine-rich C-terminal" evidence="9">
    <location>
        <begin position="340"/>
        <end position="458"/>
    </location>
</feature>
<dbReference type="InterPro" id="IPR025866">
    <property type="entry name" value="PolyA_pol_arg_C_dom"/>
</dbReference>
<dbReference type="InterPro" id="IPR010206">
    <property type="entry name" value="PolA_pol_I"/>
</dbReference>
<dbReference type="EMBL" id="MLJW01000257">
    <property type="protein sequence ID" value="OIQ91513.1"/>
    <property type="molecule type" value="Genomic_DNA"/>
</dbReference>
<dbReference type="PANTHER" id="PTHR43051:SF1">
    <property type="entry name" value="POLYNUCLEOTIDE ADENYLYLTRANSFERASE FAMILY PROTEIN"/>
    <property type="match status" value="1"/>
</dbReference>
<dbReference type="GO" id="GO:0006397">
    <property type="term" value="P:mRNA processing"/>
    <property type="evidence" value="ECO:0007669"/>
    <property type="project" value="UniProtKB-KW"/>
</dbReference>
<evidence type="ECO:0000256" key="7">
    <source>
        <dbReference type="SAM" id="MobiDB-lite"/>
    </source>
</evidence>